<gene>
    <name evidence="2" type="ORF">CMEL01_01040</name>
</gene>
<keyword evidence="3" id="KW-1185">Reference proteome</keyword>
<feature type="region of interest" description="Disordered" evidence="1">
    <location>
        <begin position="1"/>
        <end position="61"/>
    </location>
</feature>
<evidence type="ECO:0000313" key="2">
    <source>
        <dbReference type="EMBL" id="KAK1469273.1"/>
    </source>
</evidence>
<comment type="caution">
    <text evidence="2">The sequence shown here is derived from an EMBL/GenBank/DDBJ whole genome shotgun (WGS) entry which is preliminary data.</text>
</comment>
<evidence type="ECO:0000256" key="1">
    <source>
        <dbReference type="SAM" id="MobiDB-lite"/>
    </source>
</evidence>
<feature type="non-terminal residue" evidence="2">
    <location>
        <position position="1"/>
    </location>
</feature>
<organism evidence="2 3">
    <name type="scientific">Colletotrichum melonis</name>
    <dbReference type="NCBI Taxonomy" id="1209925"/>
    <lineage>
        <taxon>Eukaryota</taxon>
        <taxon>Fungi</taxon>
        <taxon>Dikarya</taxon>
        <taxon>Ascomycota</taxon>
        <taxon>Pezizomycotina</taxon>
        <taxon>Sordariomycetes</taxon>
        <taxon>Hypocreomycetidae</taxon>
        <taxon>Glomerellales</taxon>
        <taxon>Glomerellaceae</taxon>
        <taxon>Colletotrichum</taxon>
        <taxon>Colletotrichum acutatum species complex</taxon>
    </lineage>
</organism>
<feature type="compositionally biased region" description="Low complexity" evidence="1">
    <location>
        <begin position="22"/>
        <end position="40"/>
    </location>
</feature>
<protein>
    <submittedName>
        <fullName evidence="2">Uncharacterized protein</fullName>
    </submittedName>
</protein>
<proteinExistence type="predicted"/>
<feature type="compositionally biased region" description="Gly residues" evidence="1">
    <location>
        <begin position="1"/>
        <end position="14"/>
    </location>
</feature>
<name>A0AAI9Y2R5_9PEZI</name>
<evidence type="ECO:0000313" key="3">
    <source>
        <dbReference type="Proteomes" id="UP001239795"/>
    </source>
</evidence>
<accession>A0AAI9Y2R5</accession>
<dbReference type="AlphaFoldDB" id="A0AAI9Y2R5"/>
<reference evidence="2 3" key="1">
    <citation type="submission" date="2016-10" db="EMBL/GenBank/DDBJ databases">
        <title>The genome sequence of Colletotrichum fioriniae PJ7.</title>
        <authorList>
            <person name="Baroncelli R."/>
        </authorList>
    </citation>
    <scope>NUCLEOTIDE SEQUENCE [LARGE SCALE GENOMIC DNA]</scope>
    <source>
        <strain evidence="2">Col 31</strain>
    </source>
</reference>
<dbReference type="Proteomes" id="UP001239795">
    <property type="component" value="Unassembled WGS sequence"/>
</dbReference>
<sequence>GVGGGRQGDRGVGTGWRRASERATASSSNSTGWLGFVGNSVDGGSGSGNSTSGAKQQTEAGEGCGAMRCDTWFDLDESFSRGWFLARGKVGPALSSLRDADKGKLWSARFVVRRRSELENADSSESNDSDWTNLQVSSKSVSRAIPVLRYEDAFLSPLFPVPMMPRLPVRKFQYPTIGYG</sequence>
<dbReference type="EMBL" id="MLGG01000001">
    <property type="protein sequence ID" value="KAK1469273.1"/>
    <property type="molecule type" value="Genomic_DNA"/>
</dbReference>